<evidence type="ECO:0000313" key="2">
    <source>
        <dbReference type="Proteomes" id="UP000553059"/>
    </source>
</evidence>
<gene>
    <name evidence="1" type="ORF">GX523_12600</name>
</gene>
<comment type="caution">
    <text evidence="1">The sequence shown here is derived from an EMBL/GenBank/DDBJ whole genome shotgun (WGS) entry which is preliminary data.</text>
</comment>
<dbReference type="EMBL" id="DUTF01000274">
    <property type="protein sequence ID" value="HHY27553.1"/>
    <property type="molecule type" value="Genomic_DNA"/>
</dbReference>
<reference evidence="1 2" key="1">
    <citation type="journal article" date="2020" name="Biotechnol. Biofuels">
        <title>New insights from the biogas microbiome by comprehensive genome-resolved metagenomics of nearly 1600 species originating from multiple anaerobic digesters.</title>
        <authorList>
            <person name="Campanaro S."/>
            <person name="Treu L."/>
            <person name="Rodriguez-R L.M."/>
            <person name="Kovalovszki A."/>
            <person name="Ziels R.M."/>
            <person name="Maus I."/>
            <person name="Zhu X."/>
            <person name="Kougias P.G."/>
            <person name="Basile A."/>
            <person name="Luo G."/>
            <person name="Schluter A."/>
            <person name="Konstantinidis K.T."/>
            <person name="Angelidaki I."/>
        </authorList>
    </citation>
    <scope>NUCLEOTIDE SEQUENCE [LARGE SCALE GENOMIC DNA]</scope>
    <source>
        <strain evidence="1">AS05jafATM_4</strain>
    </source>
</reference>
<name>A0A7C7D6M7_9FIRM</name>
<evidence type="ECO:0000313" key="1">
    <source>
        <dbReference type="EMBL" id="HHY27553.1"/>
    </source>
</evidence>
<sequence>MSKTLDILKYIEGTREENLGVTQKLLFVNCLNHDDADNIFLKIESDIKMRFGAEGIEILQWGYNQDIPNMNAYSKRRTINDQEFVEAYYNMILYKQLIR</sequence>
<dbReference type="Proteomes" id="UP000553059">
    <property type="component" value="Unassembled WGS sequence"/>
</dbReference>
<organism evidence="1 2">
    <name type="scientific">Desulfitobacterium dehalogenans</name>
    <dbReference type="NCBI Taxonomy" id="36854"/>
    <lineage>
        <taxon>Bacteria</taxon>
        <taxon>Bacillati</taxon>
        <taxon>Bacillota</taxon>
        <taxon>Clostridia</taxon>
        <taxon>Eubacteriales</taxon>
        <taxon>Desulfitobacteriaceae</taxon>
        <taxon>Desulfitobacterium</taxon>
    </lineage>
</organism>
<accession>A0A7C7D6M7</accession>
<proteinExistence type="predicted"/>
<dbReference type="AlphaFoldDB" id="A0A7C7D6M7"/>
<protein>
    <submittedName>
        <fullName evidence="1">Uncharacterized protein</fullName>
    </submittedName>
</protein>